<evidence type="ECO:0000313" key="3">
    <source>
        <dbReference type="Proteomes" id="UP000799766"/>
    </source>
</evidence>
<feature type="compositionally biased region" description="Low complexity" evidence="1">
    <location>
        <begin position="73"/>
        <end position="87"/>
    </location>
</feature>
<feature type="compositionally biased region" description="Basic and acidic residues" evidence="1">
    <location>
        <begin position="99"/>
        <end position="108"/>
    </location>
</feature>
<protein>
    <submittedName>
        <fullName evidence="2">Uncharacterized protein</fullName>
    </submittedName>
</protein>
<dbReference type="Proteomes" id="UP000799766">
    <property type="component" value="Unassembled WGS sequence"/>
</dbReference>
<accession>A0A6A6NMQ5</accession>
<proteinExistence type="predicted"/>
<organism evidence="2 3">
    <name type="scientific">Lineolata rhizophorae</name>
    <dbReference type="NCBI Taxonomy" id="578093"/>
    <lineage>
        <taxon>Eukaryota</taxon>
        <taxon>Fungi</taxon>
        <taxon>Dikarya</taxon>
        <taxon>Ascomycota</taxon>
        <taxon>Pezizomycotina</taxon>
        <taxon>Dothideomycetes</taxon>
        <taxon>Dothideomycetes incertae sedis</taxon>
        <taxon>Lineolatales</taxon>
        <taxon>Lineolataceae</taxon>
        <taxon>Lineolata</taxon>
    </lineage>
</organism>
<keyword evidence="3" id="KW-1185">Reference proteome</keyword>
<gene>
    <name evidence="2" type="ORF">BDY21DRAFT_382600</name>
</gene>
<feature type="compositionally biased region" description="Acidic residues" evidence="1">
    <location>
        <begin position="109"/>
        <end position="119"/>
    </location>
</feature>
<feature type="compositionally biased region" description="Basic and acidic residues" evidence="1">
    <location>
        <begin position="120"/>
        <end position="134"/>
    </location>
</feature>
<evidence type="ECO:0000313" key="2">
    <source>
        <dbReference type="EMBL" id="KAF2452747.1"/>
    </source>
</evidence>
<feature type="compositionally biased region" description="Acidic residues" evidence="1">
    <location>
        <begin position="88"/>
        <end position="98"/>
    </location>
</feature>
<dbReference type="OrthoDB" id="3946102at2759"/>
<dbReference type="AlphaFoldDB" id="A0A6A6NMQ5"/>
<feature type="region of interest" description="Disordered" evidence="1">
    <location>
        <begin position="73"/>
        <end position="134"/>
    </location>
</feature>
<sequence>MRRQVSAGVSFWAAIIQDDRTAPEFSCDKSMSLIKSTLGDAGHVDGITIMPLALNSWLLTGFLHALHHAAGSTATQMATQATSVSSDSEGESADDSESDSERATHTSSDDDDDSSDGDVDPTHDGGHFLDDADAGRSADALAQVARMSVGDPFLDQTVQSYNV</sequence>
<evidence type="ECO:0000256" key="1">
    <source>
        <dbReference type="SAM" id="MobiDB-lite"/>
    </source>
</evidence>
<reference evidence="2" key="1">
    <citation type="journal article" date="2020" name="Stud. Mycol.">
        <title>101 Dothideomycetes genomes: a test case for predicting lifestyles and emergence of pathogens.</title>
        <authorList>
            <person name="Haridas S."/>
            <person name="Albert R."/>
            <person name="Binder M."/>
            <person name="Bloem J."/>
            <person name="Labutti K."/>
            <person name="Salamov A."/>
            <person name="Andreopoulos B."/>
            <person name="Baker S."/>
            <person name="Barry K."/>
            <person name="Bills G."/>
            <person name="Bluhm B."/>
            <person name="Cannon C."/>
            <person name="Castanera R."/>
            <person name="Culley D."/>
            <person name="Daum C."/>
            <person name="Ezra D."/>
            <person name="Gonzalez J."/>
            <person name="Henrissat B."/>
            <person name="Kuo A."/>
            <person name="Liang C."/>
            <person name="Lipzen A."/>
            <person name="Lutzoni F."/>
            <person name="Magnuson J."/>
            <person name="Mondo S."/>
            <person name="Nolan M."/>
            <person name="Ohm R."/>
            <person name="Pangilinan J."/>
            <person name="Park H.-J."/>
            <person name="Ramirez L."/>
            <person name="Alfaro M."/>
            <person name="Sun H."/>
            <person name="Tritt A."/>
            <person name="Yoshinaga Y."/>
            <person name="Zwiers L.-H."/>
            <person name="Turgeon B."/>
            <person name="Goodwin S."/>
            <person name="Spatafora J."/>
            <person name="Crous P."/>
            <person name="Grigoriev I."/>
        </authorList>
    </citation>
    <scope>NUCLEOTIDE SEQUENCE</scope>
    <source>
        <strain evidence="2">ATCC 16933</strain>
    </source>
</reference>
<name>A0A6A6NMQ5_9PEZI</name>
<dbReference type="EMBL" id="MU001704">
    <property type="protein sequence ID" value="KAF2452747.1"/>
    <property type="molecule type" value="Genomic_DNA"/>
</dbReference>